<keyword evidence="1" id="KW-0479">Metal-binding</keyword>
<feature type="region of interest" description="Disordered" evidence="2">
    <location>
        <begin position="1"/>
        <end position="25"/>
    </location>
</feature>
<evidence type="ECO:0000313" key="4">
    <source>
        <dbReference type="EMBL" id="THU78985.1"/>
    </source>
</evidence>
<dbReference type="SUPFAM" id="SSF57667">
    <property type="entry name" value="beta-beta-alpha zinc fingers"/>
    <property type="match status" value="1"/>
</dbReference>
<gene>
    <name evidence="4" type="ORF">K435DRAFT_36478</name>
</gene>
<dbReference type="GO" id="GO:0008270">
    <property type="term" value="F:zinc ion binding"/>
    <property type="evidence" value="ECO:0007669"/>
    <property type="project" value="UniProtKB-KW"/>
</dbReference>
<evidence type="ECO:0000313" key="5">
    <source>
        <dbReference type="Proteomes" id="UP000297245"/>
    </source>
</evidence>
<dbReference type="Gene3D" id="3.30.160.60">
    <property type="entry name" value="Classic Zinc Finger"/>
    <property type="match status" value="1"/>
</dbReference>
<name>A0A4V4HBD7_DENBC</name>
<dbReference type="Pfam" id="PF00096">
    <property type="entry name" value="zf-C2H2"/>
    <property type="match status" value="1"/>
</dbReference>
<sequence length="240" mass="27101">AGVTWSGAGVSQSRSQGSTTPPAQFCACSHPRMSSNIHPHHSDLVETHSHTETHPAFIVGESEGYTLSQFASQVDGYLTSPVKLFYPEVQDINLSQGQPELFDMEKLYHTQDMTTPAQSLSIEIPQMSPLTKNINMNMNSQTSQTIATYRVVNHAHSRRKNTPKYFCEVPECGRSFTTPHNYRNHMNMHRGIKPHGCGLCTYKSGTRHTLLRHVRAKHPEALGSYYMHRNDGQKFHCHIR</sequence>
<accession>A0A4V4HBD7</accession>
<proteinExistence type="predicted"/>
<keyword evidence="1" id="KW-0863">Zinc-finger</keyword>
<feature type="non-terminal residue" evidence="4">
    <location>
        <position position="1"/>
    </location>
</feature>
<protein>
    <recommendedName>
        <fullName evidence="3">C2H2-type domain-containing protein</fullName>
    </recommendedName>
</protein>
<dbReference type="SMART" id="SM00355">
    <property type="entry name" value="ZnF_C2H2"/>
    <property type="match status" value="2"/>
</dbReference>
<dbReference type="Proteomes" id="UP000297245">
    <property type="component" value="Unassembled WGS sequence"/>
</dbReference>
<feature type="domain" description="C2H2-type" evidence="3">
    <location>
        <begin position="165"/>
        <end position="194"/>
    </location>
</feature>
<organism evidence="4 5">
    <name type="scientific">Dendrothele bispora (strain CBS 962.96)</name>
    <dbReference type="NCBI Taxonomy" id="1314807"/>
    <lineage>
        <taxon>Eukaryota</taxon>
        <taxon>Fungi</taxon>
        <taxon>Dikarya</taxon>
        <taxon>Basidiomycota</taxon>
        <taxon>Agaricomycotina</taxon>
        <taxon>Agaricomycetes</taxon>
        <taxon>Agaricomycetidae</taxon>
        <taxon>Agaricales</taxon>
        <taxon>Agaricales incertae sedis</taxon>
        <taxon>Dendrothele</taxon>
    </lineage>
</organism>
<dbReference type="PROSITE" id="PS50157">
    <property type="entry name" value="ZINC_FINGER_C2H2_2"/>
    <property type="match status" value="1"/>
</dbReference>
<keyword evidence="5" id="KW-1185">Reference proteome</keyword>
<reference evidence="4 5" key="1">
    <citation type="journal article" date="2019" name="Nat. Ecol. Evol.">
        <title>Megaphylogeny resolves global patterns of mushroom evolution.</title>
        <authorList>
            <person name="Varga T."/>
            <person name="Krizsan K."/>
            <person name="Foldi C."/>
            <person name="Dima B."/>
            <person name="Sanchez-Garcia M."/>
            <person name="Sanchez-Ramirez S."/>
            <person name="Szollosi G.J."/>
            <person name="Szarkandi J.G."/>
            <person name="Papp V."/>
            <person name="Albert L."/>
            <person name="Andreopoulos W."/>
            <person name="Angelini C."/>
            <person name="Antonin V."/>
            <person name="Barry K.W."/>
            <person name="Bougher N.L."/>
            <person name="Buchanan P."/>
            <person name="Buyck B."/>
            <person name="Bense V."/>
            <person name="Catcheside P."/>
            <person name="Chovatia M."/>
            <person name="Cooper J."/>
            <person name="Damon W."/>
            <person name="Desjardin D."/>
            <person name="Finy P."/>
            <person name="Geml J."/>
            <person name="Haridas S."/>
            <person name="Hughes K."/>
            <person name="Justo A."/>
            <person name="Karasinski D."/>
            <person name="Kautmanova I."/>
            <person name="Kiss B."/>
            <person name="Kocsube S."/>
            <person name="Kotiranta H."/>
            <person name="LaButti K.M."/>
            <person name="Lechner B.E."/>
            <person name="Liimatainen K."/>
            <person name="Lipzen A."/>
            <person name="Lukacs Z."/>
            <person name="Mihaltcheva S."/>
            <person name="Morgado L.N."/>
            <person name="Niskanen T."/>
            <person name="Noordeloos M.E."/>
            <person name="Ohm R.A."/>
            <person name="Ortiz-Santana B."/>
            <person name="Ovrebo C."/>
            <person name="Racz N."/>
            <person name="Riley R."/>
            <person name="Savchenko A."/>
            <person name="Shiryaev A."/>
            <person name="Soop K."/>
            <person name="Spirin V."/>
            <person name="Szebenyi C."/>
            <person name="Tomsovsky M."/>
            <person name="Tulloss R.E."/>
            <person name="Uehling J."/>
            <person name="Grigoriev I.V."/>
            <person name="Vagvolgyi C."/>
            <person name="Papp T."/>
            <person name="Martin F.M."/>
            <person name="Miettinen O."/>
            <person name="Hibbett D.S."/>
            <person name="Nagy L.G."/>
        </authorList>
    </citation>
    <scope>NUCLEOTIDE SEQUENCE [LARGE SCALE GENOMIC DNA]</scope>
    <source>
        <strain evidence="4 5">CBS 962.96</strain>
    </source>
</reference>
<evidence type="ECO:0000256" key="1">
    <source>
        <dbReference type="PROSITE-ProRule" id="PRU00042"/>
    </source>
</evidence>
<keyword evidence="1" id="KW-0862">Zinc</keyword>
<dbReference type="PROSITE" id="PS00028">
    <property type="entry name" value="ZINC_FINGER_C2H2_1"/>
    <property type="match status" value="1"/>
</dbReference>
<evidence type="ECO:0000256" key="2">
    <source>
        <dbReference type="SAM" id="MobiDB-lite"/>
    </source>
</evidence>
<feature type="compositionally biased region" description="Polar residues" evidence="2">
    <location>
        <begin position="9"/>
        <end position="22"/>
    </location>
</feature>
<dbReference type="InterPro" id="IPR013087">
    <property type="entry name" value="Znf_C2H2_type"/>
</dbReference>
<dbReference type="InterPro" id="IPR036236">
    <property type="entry name" value="Znf_C2H2_sf"/>
</dbReference>
<dbReference type="EMBL" id="ML180099">
    <property type="protein sequence ID" value="THU78985.1"/>
    <property type="molecule type" value="Genomic_DNA"/>
</dbReference>
<dbReference type="OrthoDB" id="8117402at2759"/>
<dbReference type="AlphaFoldDB" id="A0A4V4HBD7"/>
<evidence type="ECO:0000259" key="3">
    <source>
        <dbReference type="PROSITE" id="PS50157"/>
    </source>
</evidence>